<organism evidence="8 11">
    <name type="scientific">Didymodactylos carnosus</name>
    <dbReference type="NCBI Taxonomy" id="1234261"/>
    <lineage>
        <taxon>Eukaryota</taxon>
        <taxon>Metazoa</taxon>
        <taxon>Spiralia</taxon>
        <taxon>Gnathifera</taxon>
        <taxon>Rotifera</taxon>
        <taxon>Eurotatoria</taxon>
        <taxon>Bdelloidea</taxon>
        <taxon>Philodinida</taxon>
        <taxon>Philodinidae</taxon>
        <taxon>Didymodactylos</taxon>
    </lineage>
</organism>
<dbReference type="InterPro" id="IPR008942">
    <property type="entry name" value="ENTH_VHS"/>
</dbReference>
<dbReference type="Proteomes" id="UP000682733">
    <property type="component" value="Unassembled WGS sequence"/>
</dbReference>
<feature type="region of interest" description="Disordered" evidence="3">
    <location>
        <begin position="1"/>
        <end position="57"/>
    </location>
</feature>
<accession>A0A814ZQ70</accession>
<dbReference type="SMART" id="SM00582">
    <property type="entry name" value="RPR"/>
    <property type="match status" value="1"/>
</dbReference>
<dbReference type="GO" id="GO:0006396">
    <property type="term" value="P:RNA processing"/>
    <property type="evidence" value="ECO:0007669"/>
    <property type="project" value="InterPro"/>
</dbReference>
<dbReference type="Gene3D" id="1.25.40.90">
    <property type="match status" value="1"/>
</dbReference>
<dbReference type="Proteomes" id="UP000681722">
    <property type="component" value="Unassembled WGS sequence"/>
</dbReference>
<evidence type="ECO:0000259" key="5">
    <source>
        <dbReference type="PROSITE" id="PS50128"/>
    </source>
</evidence>
<evidence type="ECO:0000259" key="4">
    <source>
        <dbReference type="PROSITE" id="PS50102"/>
    </source>
</evidence>
<dbReference type="Gene3D" id="3.30.70.330">
    <property type="match status" value="1"/>
</dbReference>
<evidence type="ECO:0008006" key="12">
    <source>
        <dbReference type="Google" id="ProtNLM"/>
    </source>
</evidence>
<dbReference type="AlphaFoldDB" id="A0A814ZQ70"/>
<feature type="region of interest" description="Disordered" evidence="3">
    <location>
        <begin position="81"/>
        <end position="208"/>
    </location>
</feature>
<dbReference type="SMART" id="SM00360">
    <property type="entry name" value="RRM"/>
    <property type="match status" value="1"/>
</dbReference>
<dbReference type="OrthoDB" id="377209at2759"/>
<dbReference type="Pfam" id="PF00076">
    <property type="entry name" value="RRM_1"/>
    <property type="match status" value="1"/>
</dbReference>
<evidence type="ECO:0000259" key="6">
    <source>
        <dbReference type="PROSITE" id="PS51391"/>
    </source>
</evidence>
<feature type="domain" description="CID" evidence="6">
    <location>
        <begin position="510"/>
        <end position="647"/>
    </location>
</feature>
<gene>
    <name evidence="8" type="ORF">GPM918_LOCUS25829</name>
    <name evidence="7" type="ORF">OVA965_LOCUS13307</name>
    <name evidence="10" type="ORF">SRO942_LOCUS25879</name>
    <name evidence="9" type="ORF">TMI583_LOCUS13310</name>
</gene>
<dbReference type="EMBL" id="CAJNOQ010010164">
    <property type="protein sequence ID" value="CAF1244630.1"/>
    <property type="molecule type" value="Genomic_DNA"/>
</dbReference>
<dbReference type="InterPro" id="IPR006569">
    <property type="entry name" value="CID_dom"/>
</dbReference>
<evidence type="ECO:0000313" key="9">
    <source>
        <dbReference type="EMBL" id="CAF3746292.1"/>
    </source>
</evidence>
<dbReference type="Pfam" id="PF04818">
    <property type="entry name" value="CID"/>
    <property type="match status" value="1"/>
</dbReference>
<dbReference type="SMART" id="SM00648">
    <property type="entry name" value="SWAP"/>
    <property type="match status" value="1"/>
</dbReference>
<protein>
    <recommendedName>
        <fullName evidence="12">U2 snRNP-associated SURP motif-containing protein</fullName>
    </recommendedName>
</protein>
<dbReference type="Gene3D" id="1.10.10.790">
    <property type="entry name" value="Surp module"/>
    <property type="match status" value="1"/>
</dbReference>
<feature type="compositionally biased region" description="Basic and acidic residues" evidence="3">
    <location>
        <begin position="43"/>
        <end position="57"/>
    </location>
</feature>
<evidence type="ECO:0000256" key="2">
    <source>
        <dbReference type="PROSITE-ProRule" id="PRU00176"/>
    </source>
</evidence>
<dbReference type="EMBL" id="CAJOBC010011848">
    <property type="protein sequence ID" value="CAF4009603.1"/>
    <property type="molecule type" value="Genomic_DNA"/>
</dbReference>
<evidence type="ECO:0000313" key="11">
    <source>
        <dbReference type="Proteomes" id="UP000663829"/>
    </source>
</evidence>
<keyword evidence="11" id="KW-1185">Reference proteome</keyword>
<dbReference type="PROSITE" id="PS50102">
    <property type="entry name" value="RRM"/>
    <property type="match status" value="1"/>
</dbReference>
<comment type="caution">
    <text evidence="8">The sequence shown here is derived from an EMBL/GenBank/DDBJ whole genome shotgun (WGS) entry which is preliminary data.</text>
</comment>
<dbReference type="InterPro" id="IPR000504">
    <property type="entry name" value="RRM_dom"/>
</dbReference>
<dbReference type="InterPro" id="IPR035979">
    <property type="entry name" value="RBD_domain_sf"/>
</dbReference>
<dbReference type="PROSITE" id="PS50128">
    <property type="entry name" value="SURP"/>
    <property type="match status" value="1"/>
</dbReference>
<dbReference type="Proteomes" id="UP000677228">
    <property type="component" value="Unassembled WGS sequence"/>
</dbReference>
<feature type="compositionally biased region" description="Polar residues" evidence="3">
    <location>
        <begin position="651"/>
        <end position="660"/>
    </location>
</feature>
<dbReference type="GO" id="GO:0005634">
    <property type="term" value="C:nucleus"/>
    <property type="evidence" value="ECO:0007669"/>
    <property type="project" value="TreeGrafter"/>
</dbReference>
<feature type="domain" description="SURP motif" evidence="5">
    <location>
        <begin position="401"/>
        <end position="444"/>
    </location>
</feature>
<dbReference type="PANTHER" id="PTHR23140">
    <property type="entry name" value="RNA PROCESSING PROTEIN LD23810P"/>
    <property type="match status" value="1"/>
</dbReference>
<dbReference type="SUPFAM" id="SSF109905">
    <property type="entry name" value="Surp module (SWAP domain)"/>
    <property type="match status" value="1"/>
</dbReference>
<sequence length="838" mass="95818">MHSKSRASSHSHHDSITPGSMKSIPDSKIKSFESGIQAKTTLTKKEQEDLRRKMEERERQEVFKDFVASFEPANKLAKTFIKGGTFNPGSHEESPQDKGKAYRPTTHSSRFSDSNTHRISSHTTIKKEPTTPITAHNLKTAETSHQQAIKSTNSNDNKPKAKNEREKRKSNLESFKEELKRIQEERDRRHVQKQREKDGKRTRFEPPPIEPMIASELALDSESLHPENRYASDDPGTTNIFLSNLNRSLNELNIMEVFGKFGPLASVKIMYPRTDEEKSRGSNCGFVAYMSRKDAERAINELDGYELDNLRVRLSWGRAVHIPPQPVYIPPSMRELIQPPPPSGLPFNAQPNTKYLSSKYIDIQKYVNGGIIPEHDKNFEKVLEHAMVKVVVPQDKLLLCLIHRMIEFVVREGPLFEAYIMNKEMNNAQYRFLFENQSPAHLYYRWKLFSVVQGDSVSGWRTEPFKMFINGSTWIPPPLNQYTEGMPDEAFEKAKQEYDGGNNGIKRGRLSDSQRDRLEHLLRSLTPERSKIGDAMVYCIDHAEAAEEIVDCIAESLSIISRLYLISDILHNCSVRVTNATYFRRGFEARLPDIFKDIHTTWKKIDGKLKAEHFKLKVMNSFRAWEGWAIYSSDFLIKLQNIFLGLVKQKPTNNSDNSSDAGDVAGHGDSDEEIDGKPVVVDLDCKQLALVADYDDEEIDGKPMMMSQDEDIDGKPLDNNATQHGNVRSRFSEEINDTSESTTAKPRFVQTQWEPVDPSKLVAQAVTTSKWDLFDEEKSNDDISRARTKIKESLYEDIGEEEEFSKKQPTSMMPMSTNTSMHSDKQNTINQHTNRTNE</sequence>
<feature type="compositionally biased region" description="Low complexity" evidence="3">
    <location>
        <begin position="810"/>
        <end position="821"/>
    </location>
</feature>
<keyword evidence="1 2" id="KW-0694">RNA-binding</keyword>
<dbReference type="CDD" id="cd12223">
    <property type="entry name" value="RRM_SR140"/>
    <property type="match status" value="1"/>
</dbReference>
<feature type="region of interest" description="Disordered" evidence="3">
    <location>
        <begin position="799"/>
        <end position="838"/>
    </location>
</feature>
<evidence type="ECO:0000313" key="8">
    <source>
        <dbReference type="EMBL" id="CAF1244630.1"/>
    </source>
</evidence>
<dbReference type="EMBL" id="CAJNOK010005515">
    <property type="protein sequence ID" value="CAF0975495.1"/>
    <property type="molecule type" value="Genomic_DNA"/>
</dbReference>
<feature type="region of interest" description="Disordered" evidence="3">
    <location>
        <begin position="651"/>
        <end position="676"/>
    </location>
</feature>
<dbReference type="GO" id="GO:0003723">
    <property type="term" value="F:RNA binding"/>
    <property type="evidence" value="ECO:0007669"/>
    <property type="project" value="UniProtKB-UniRule"/>
</dbReference>
<evidence type="ECO:0000256" key="3">
    <source>
        <dbReference type="SAM" id="MobiDB-lite"/>
    </source>
</evidence>
<dbReference type="InterPro" id="IPR012677">
    <property type="entry name" value="Nucleotide-bd_a/b_plait_sf"/>
</dbReference>
<dbReference type="EMBL" id="CAJOBA010005521">
    <property type="protein sequence ID" value="CAF3746292.1"/>
    <property type="molecule type" value="Genomic_DNA"/>
</dbReference>
<evidence type="ECO:0000313" key="10">
    <source>
        <dbReference type="EMBL" id="CAF4009603.1"/>
    </source>
</evidence>
<feature type="compositionally biased region" description="Basic and acidic residues" evidence="3">
    <location>
        <begin position="157"/>
        <end position="204"/>
    </location>
</feature>
<feature type="domain" description="RRM" evidence="4">
    <location>
        <begin position="238"/>
        <end position="319"/>
    </location>
</feature>
<proteinExistence type="predicted"/>
<dbReference type="InterPro" id="IPR000061">
    <property type="entry name" value="Surp"/>
</dbReference>
<feature type="compositionally biased region" description="Basic and acidic residues" evidence="3">
    <location>
        <begin position="90"/>
        <end position="100"/>
    </location>
</feature>
<name>A0A814ZQ70_9BILA</name>
<dbReference type="Proteomes" id="UP000663829">
    <property type="component" value="Unassembled WGS sequence"/>
</dbReference>
<dbReference type="PANTHER" id="PTHR23140:SF0">
    <property type="entry name" value="U2 SNRNP-ASSOCIATED SURP MOTIF-CONTAINING PROTEIN"/>
    <property type="match status" value="1"/>
</dbReference>
<dbReference type="SUPFAM" id="SSF54928">
    <property type="entry name" value="RNA-binding domain, RBD"/>
    <property type="match status" value="1"/>
</dbReference>
<evidence type="ECO:0000256" key="1">
    <source>
        <dbReference type="ARBA" id="ARBA00022884"/>
    </source>
</evidence>
<dbReference type="PROSITE" id="PS51391">
    <property type="entry name" value="CID"/>
    <property type="match status" value="1"/>
</dbReference>
<feature type="compositionally biased region" description="Polar residues" evidence="3">
    <location>
        <begin position="105"/>
        <end position="122"/>
    </location>
</feature>
<dbReference type="SUPFAM" id="SSF48464">
    <property type="entry name" value="ENTH/VHS domain"/>
    <property type="match status" value="1"/>
</dbReference>
<dbReference type="Pfam" id="PF01805">
    <property type="entry name" value="Surp"/>
    <property type="match status" value="1"/>
</dbReference>
<dbReference type="InterPro" id="IPR051485">
    <property type="entry name" value="SR-CTD_assoc_factor"/>
</dbReference>
<dbReference type="InterPro" id="IPR035009">
    <property type="entry name" value="SR140_RRM"/>
</dbReference>
<dbReference type="InterPro" id="IPR035967">
    <property type="entry name" value="SWAP/Surp_sf"/>
</dbReference>
<feature type="compositionally biased region" description="Polar residues" evidence="3">
    <location>
        <begin position="826"/>
        <end position="838"/>
    </location>
</feature>
<evidence type="ECO:0000313" key="7">
    <source>
        <dbReference type="EMBL" id="CAF0975495.1"/>
    </source>
</evidence>
<feature type="compositionally biased region" description="Polar residues" evidence="3">
    <location>
        <begin position="140"/>
        <end position="156"/>
    </location>
</feature>
<reference evidence="8" key="1">
    <citation type="submission" date="2021-02" db="EMBL/GenBank/DDBJ databases">
        <authorList>
            <person name="Nowell W R."/>
        </authorList>
    </citation>
    <scope>NUCLEOTIDE SEQUENCE</scope>
</reference>
<feature type="compositionally biased region" description="Basic residues" evidence="3">
    <location>
        <begin position="1"/>
        <end position="10"/>
    </location>
</feature>